<evidence type="ECO:0000313" key="2">
    <source>
        <dbReference type="Proteomes" id="UP001497700"/>
    </source>
</evidence>
<comment type="caution">
    <text evidence="1">The sequence shown here is derived from an EMBL/GenBank/DDBJ whole genome shotgun (WGS) entry which is preliminary data.</text>
</comment>
<sequence length="348" mass="39050">MAYRHRALNSSGTTRLLILHAANTQTRSLRGSLIDRTVKESHGGGTVPENLTQYEALSYVWGAPSTAHGIDIDSFTLPITANCDAALRRLRLASEDRVLWVDSICIDQTPEGVEERNAQVAMMGDIYENASDVLIWLGEGDEKTDALFLHLSRLYELRDDSWEDTRVDMNARFMEECDTKWRMPEAGTWVAPQIIEDVLSRPWFERMWTLQELLLSSHSTVKCGAQSMSWGAFCQALMLVEASFAPSKGSRNFINCYYAYSDFKDLVAASKGIQATQTGEDKELSSDDVQKDLSTVVHHTRIRHATDPKDKIFAIYGISQKLGKPLPSPDYTESIPVVYAKATAEIMR</sequence>
<keyword evidence="2" id="KW-1185">Reference proteome</keyword>
<evidence type="ECO:0000313" key="1">
    <source>
        <dbReference type="EMBL" id="KAI4860488.1"/>
    </source>
</evidence>
<organism evidence="1 2">
    <name type="scientific">Hypoxylon rubiginosum</name>
    <dbReference type="NCBI Taxonomy" id="110542"/>
    <lineage>
        <taxon>Eukaryota</taxon>
        <taxon>Fungi</taxon>
        <taxon>Dikarya</taxon>
        <taxon>Ascomycota</taxon>
        <taxon>Pezizomycotina</taxon>
        <taxon>Sordariomycetes</taxon>
        <taxon>Xylariomycetidae</taxon>
        <taxon>Xylariales</taxon>
        <taxon>Hypoxylaceae</taxon>
        <taxon>Hypoxylon</taxon>
    </lineage>
</organism>
<name>A0ACB9YNE3_9PEZI</name>
<dbReference type="EMBL" id="MU393585">
    <property type="protein sequence ID" value="KAI4860488.1"/>
    <property type="molecule type" value="Genomic_DNA"/>
</dbReference>
<proteinExistence type="predicted"/>
<dbReference type="Proteomes" id="UP001497700">
    <property type="component" value="Unassembled WGS sequence"/>
</dbReference>
<reference evidence="1 2" key="1">
    <citation type="journal article" date="2022" name="New Phytol.">
        <title>Ecological generalism drives hyperdiversity of secondary metabolite gene clusters in xylarialean endophytes.</title>
        <authorList>
            <person name="Franco M.E.E."/>
            <person name="Wisecaver J.H."/>
            <person name="Arnold A.E."/>
            <person name="Ju Y.M."/>
            <person name="Slot J.C."/>
            <person name="Ahrendt S."/>
            <person name="Moore L.P."/>
            <person name="Eastman K.E."/>
            <person name="Scott K."/>
            <person name="Konkel Z."/>
            <person name="Mondo S.J."/>
            <person name="Kuo A."/>
            <person name="Hayes R.D."/>
            <person name="Haridas S."/>
            <person name="Andreopoulos B."/>
            <person name="Riley R."/>
            <person name="LaButti K."/>
            <person name="Pangilinan J."/>
            <person name="Lipzen A."/>
            <person name="Amirebrahimi M."/>
            <person name="Yan J."/>
            <person name="Adam C."/>
            <person name="Keymanesh K."/>
            <person name="Ng V."/>
            <person name="Louie K."/>
            <person name="Northen T."/>
            <person name="Drula E."/>
            <person name="Henrissat B."/>
            <person name="Hsieh H.M."/>
            <person name="Youens-Clark K."/>
            <person name="Lutzoni F."/>
            <person name="Miadlikowska J."/>
            <person name="Eastwood D.C."/>
            <person name="Hamelin R.C."/>
            <person name="Grigoriev I.V."/>
            <person name="U'Ren J.M."/>
        </authorList>
    </citation>
    <scope>NUCLEOTIDE SEQUENCE [LARGE SCALE GENOMIC DNA]</scope>
    <source>
        <strain evidence="1 2">CBS 119005</strain>
    </source>
</reference>
<accession>A0ACB9YNE3</accession>
<protein>
    <submittedName>
        <fullName evidence="1">Heterokaryon incompatibility protein-domain-containing protein</fullName>
    </submittedName>
</protein>
<gene>
    <name evidence="1" type="ORF">F4820DRAFT_436786</name>
</gene>